<accession>A0A2M8W6V4</accession>
<comment type="similarity">
    <text evidence="1">Belongs to the short-chain dehydrogenases/reductases (SDR) family.</text>
</comment>
<evidence type="ECO:0000313" key="4">
    <source>
        <dbReference type="Proteomes" id="UP000231586"/>
    </source>
</evidence>
<dbReference type="CDD" id="cd05233">
    <property type="entry name" value="SDR_c"/>
    <property type="match status" value="1"/>
</dbReference>
<evidence type="ECO:0000256" key="2">
    <source>
        <dbReference type="ARBA" id="ARBA00023002"/>
    </source>
</evidence>
<protein>
    <submittedName>
        <fullName evidence="3">NAD(P)-dependent dehydrogenase (Short-subunit alcohol dehydrogenase family)</fullName>
    </submittedName>
</protein>
<dbReference type="PANTHER" id="PTHR43669:SF8">
    <property type="entry name" value="SHORT-CHAIN TYPE DEHYDROGENASE_REDUCTASE-RELATED"/>
    <property type="match status" value="1"/>
</dbReference>
<sequence length="262" mass="27039">MLLDDKVAVVYGGGGTIGGAVARAFAREGARVFVTGHRLGPAEKVVAAIEEAGGRAEAAEVDALDEDAVDAHLDHVVAAAGRVDVSFNAVGLSDRSVLGSPLTDLDVDRFLLPVVTYARTWFVTARLAARRMVPQGSGVIMTVSALPARAGSPLNGGYGPAQAAKEAMVRDLSLELAPRGVRVVGVRPHAIPDSPTMAAVFAAKPASGLTWDEFVARLAGSTHPRRSSTVEEVAEVAAFLASDRASGMTGTIVNLTMGSLDD</sequence>
<comment type="caution">
    <text evidence="3">The sequence shown here is derived from an EMBL/GenBank/DDBJ whole genome shotgun (WGS) entry which is preliminary data.</text>
</comment>
<name>A0A2M8W6V4_9MICO</name>
<dbReference type="GO" id="GO:0016491">
    <property type="term" value="F:oxidoreductase activity"/>
    <property type="evidence" value="ECO:0007669"/>
    <property type="project" value="UniProtKB-KW"/>
</dbReference>
<dbReference type="SUPFAM" id="SSF51735">
    <property type="entry name" value="NAD(P)-binding Rossmann-fold domains"/>
    <property type="match status" value="1"/>
</dbReference>
<organism evidence="3 4">
    <name type="scientific">Luteimicrobium subarcticum</name>
    <dbReference type="NCBI Taxonomy" id="620910"/>
    <lineage>
        <taxon>Bacteria</taxon>
        <taxon>Bacillati</taxon>
        <taxon>Actinomycetota</taxon>
        <taxon>Actinomycetes</taxon>
        <taxon>Micrococcales</taxon>
        <taxon>Luteimicrobium</taxon>
    </lineage>
</organism>
<dbReference type="Proteomes" id="UP000231586">
    <property type="component" value="Unassembled WGS sequence"/>
</dbReference>
<keyword evidence="2" id="KW-0560">Oxidoreductase</keyword>
<keyword evidence="4" id="KW-1185">Reference proteome</keyword>
<proteinExistence type="inferred from homology"/>
<gene>
    <name evidence="3" type="ORF">CLV34_2542</name>
</gene>
<dbReference type="AlphaFoldDB" id="A0A2M8W6V4"/>
<dbReference type="Pfam" id="PF13561">
    <property type="entry name" value="adh_short_C2"/>
    <property type="match status" value="1"/>
</dbReference>
<dbReference type="RefSeq" id="WP_100350661.1">
    <property type="nucleotide sequence ID" value="NZ_PGTZ01000010.1"/>
</dbReference>
<dbReference type="Gene3D" id="3.40.50.720">
    <property type="entry name" value="NAD(P)-binding Rossmann-like Domain"/>
    <property type="match status" value="1"/>
</dbReference>
<dbReference type="EMBL" id="PGTZ01000010">
    <property type="protein sequence ID" value="PJI86622.1"/>
    <property type="molecule type" value="Genomic_DNA"/>
</dbReference>
<dbReference type="PRINTS" id="PR00081">
    <property type="entry name" value="GDHRDH"/>
</dbReference>
<dbReference type="InterPro" id="IPR036291">
    <property type="entry name" value="NAD(P)-bd_dom_sf"/>
</dbReference>
<dbReference type="PANTHER" id="PTHR43669">
    <property type="entry name" value="5-KETO-D-GLUCONATE 5-REDUCTASE"/>
    <property type="match status" value="1"/>
</dbReference>
<evidence type="ECO:0000313" key="3">
    <source>
        <dbReference type="EMBL" id="PJI86622.1"/>
    </source>
</evidence>
<dbReference type="OrthoDB" id="670853at2"/>
<reference evidence="3 4" key="1">
    <citation type="submission" date="2017-11" db="EMBL/GenBank/DDBJ databases">
        <title>Genomic Encyclopedia of Archaeal and Bacterial Type Strains, Phase II (KMG-II): From Individual Species to Whole Genera.</title>
        <authorList>
            <person name="Goeker M."/>
        </authorList>
    </citation>
    <scope>NUCLEOTIDE SEQUENCE [LARGE SCALE GENOMIC DNA]</scope>
    <source>
        <strain evidence="3 4">DSM 22413</strain>
    </source>
</reference>
<dbReference type="InterPro" id="IPR002347">
    <property type="entry name" value="SDR_fam"/>
</dbReference>
<evidence type="ECO:0000256" key="1">
    <source>
        <dbReference type="ARBA" id="ARBA00006484"/>
    </source>
</evidence>